<feature type="region of interest" description="Disordered" evidence="1">
    <location>
        <begin position="1"/>
        <end position="29"/>
    </location>
</feature>
<feature type="region of interest" description="Disordered" evidence="1">
    <location>
        <begin position="43"/>
        <end position="86"/>
    </location>
</feature>
<dbReference type="AlphaFoldDB" id="R7TGG1"/>
<proteinExistence type="predicted"/>
<evidence type="ECO:0000256" key="1">
    <source>
        <dbReference type="SAM" id="MobiDB-lite"/>
    </source>
</evidence>
<reference evidence="2 4" key="2">
    <citation type="journal article" date="2013" name="Nature">
        <title>Insights into bilaterian evolution from three spiralian genomes.</title>
        <authorList>
            <person name="Simakov O."/>
            <person name="Marletaz F."/>
            <person name="Cho S.J."/>
            <person name="Edsinger-Gonzales E."/>
            <person name="Havlak P."/>
            <person name="Hellsten U."/>
            <person name="Kuo D.H."/>
            <person name="Larsson T."/>
            <person name="Lv J."/>
            <person name="Arendt D."/>
            <person name="Savage R."/>
            <person name="Osoegawa K."/>
            <person name="de Jong P."/>
            <person name="Grimwood J."/>
            <person name="Chapman J.A."/>
            <person name="Shapiro H."/>
            <person name="Aerts A."/>
            <person name="Otillar R.P."/>
            <person name="Terry A.Y."/>
            <person name="Boore J.L."/>
            <person name="Grigoriev I.V."/>
            <person name="Lindberg D.R."/>
            <person name="Seaver E.C."/>
            <person name="Weisblat D.A."/>
            <person name="Putnam N.H."/>
            <person name="Rokhsar D.S."/>
        </authorList>
    </citation>
    <scope>NUCLEOTIDE SEQUENCE</scope>
    <source>
        <strain evidence="2 4">I ESC-2004</strain>
    </source>
</reference>
<gene>
    <name evidence="2" type="ORF">CAPTEDRAFT_186951</name>
</gene>
<reference evidence="3" key="3">
    <citation type="submission" date="2015-06" db="UniProtKB">
        <authorList>
            <consortium name="EnsemblMetazoa"/>
        </authorList>
    </citation>
    <scope>IDENTIFICATION</scope>
</reference>
<evidence type="ECO:0000313" key="3">
    <source>
        <dbReference type="EnsemblMetazoa" id="CapteP186951"/>
    </source>
</evidence>
<accession>R7TGG1</accession>
<dbReference type="EMBL" id="KB310082">
    <property type="protein sequence ID" value="ELT92582.1"/>
    <property type="molecule type" value="Genomic_DNA"/>
</dbReference>
<sequence length="174" mass="20131">MPKTSPRAMAQSPGNLYEEDTFKAKSGNRDLRTIEQDLALLRHSIRRRSRKEEPLDPHFSNHNRLYFPDWGSPTSGSPRTPPPAFRPAHPYDGCSVCKKFKEYETHTISSLVVTPRDSAHTRVPSSHVVPSEEPKPKADVLLPREFLPGKVASPRKALRRYKYWVIQRYIYKYM</sequence>
<name>R7TGG1_CAPTE</name>
<evidence type="ECO:0000313" key="2">
    <source>
        <dbReference type="EMBL" id="ELT92582.1"/>
    </source>
</evidence>
<dbReference type="Proteomes" id="UP000014760">
    <property type="component" value="Unassembled WGS sequence"/>
</dbReference>
<feature type="region of interest" description="Disordered" evidence="1">
    <location>
        <begin position="116"/>
        <end position="135"/>
    </location>
</feature>
<dbReference type="HOGENOM" id="CLU_1541590_0_0_1"/>
<dbReference type="EnsemblMetazoa" id="CapteT186951">
    <property type="protein sequence ID" value="CapteP186951"/>
    <property type="gene ID" value="CapteG186951"/>
</dbReference>
<reference evidence="4" key="1">
    <citation type="submission" date="2012-12" db="EMBL/GenBank/DDBJ databases">
        <authorList>
            <person name="Hellsten U."/>
            <person name="Grimwood J."/>
            <person name="Chapman J.A."/>
            <person name="Shapiro H."/>
            <person name="Aerts A."/>
            <person name="Otillar R.P."/>
            <person name="Terry A.Y."/>
            <person name="Boore J.L."/>
            <person name="Simakov O."/>
            <person name="Marletaz F."/>
            <person name="Cho S.-J."/>
            <person name="Edsinger-Gonzales E."/>
            <person name="Havlak P."/>
            <person name="Kuo D.-H."/>
            <person name="Larsson T."/>
            <person name="Lv J."/>
            <person name="Arendt D."/>
            <person name="Savage R."/>
            <person name="Osoegawa K."/>
            <person name="de Jong P."/>
            <person name="Lindberg D.R."/>
            <person name="Seaver E.C."/>
            <person name="Weisblat D.A."/>
            <person name="Putnam N.H."/>
            <person name="Grigoriev I.V."/>
            <person name="Rokhsar D.S."/>
        </authorList>
    </citation>
    <scope>NUCLEOTIDE SEQUENCE</scope>
    <source>
        <strain evidence="4">I ESC-2004</strain>
    </source>
</reference>
<feature type="compositionally biased region" description="Basic and acidic residues" evidence="1">
    <location>
        <begin position="20"/>
        <end position="29"/>
    </location>
</feature>
<organism evidence="2">
    <name type="scientific">Capitella teleta</name>
    <name type="common">Polychaete worm</name>
    <dbReference type="NCBI Taxonomy" id="283909"/>
    <lineage>
        <taxon>Eukaryota</taxon>
        <taxon>Metazoa</taxon>
        <taxon>Spiralia</taxon>
        <taxon>Lophotrochozoa</taxon>
        <taxon>Annelida</taxon>
        <taxon>Polychaeta</taxon>
        <taxon>Sedentaria</taxon>
        <taxon>Scolecida</taxon>
        <taxon>Capitellidae</taxon>
        <taxon>Capitella</taxon>
    </lineage>
</organism>
<evidence type="ECO:0000313" key="4">
    <source>
        <dbReference type="Proteomes" id="UP000014760"/>
    </source>
</evidence>
<keyword evidence="4" id="KW-1185">Reference proteome</keyword>
<protein>
    <submittedName>
        <fullName evidence="2 3">Uncharacterized protein</fullName>
    </submittedName>
</protein>
<dbReference type="EMBL" id="AMQN01002814">
    <property type="status" value="NOT_ANNOTATED_CDS"/>
    <property type="molecule type" value="Genomic_DNA"/>
</dbReference>